<comment type="caution">
    <text evidence="1">The sequence shown here is derived from an EMBL/GenBank/DDBJ whole genome shotgun (WGS) entry which is preliminary data.</text>
</comment>
<name>A0AAV1Z7B2_9ARAC</name>
<proteinExistence type="predicted"/>
<dbReference type="Proteomes" id="UP001497382">
    <property type="component" value="Unassembled WGS sequence"/>
</dbReference>
<keyword evidence="2" id="KW-1185">Reference proteome</keyword>
<sequence>MRLNLFNMRLNSLHLLGCLEKTDSHSKALKKMPFSNKRILITTYFKNINNDLFLR</sequence>
<evidence type="ECO:0000313" key="1">
    <source>
        <dbReference type="EMBL" id="CAL1267230.1"/>
    </source>
</evidence>
<protein>
    <submittedName>
        <fullName evidence="1">Uncharacterized protein</fullName>
    </submittedName>
</protein>
<dbReference type="EMBL" id="CAXIEN010000027">
    <property type="protein sequence ID" value="CAL1267230.1"/>
    <property type="molecule type" value="Genomic_DNA"/>
</dbReference>
<organism evidence="1 2">
    <name type="scientific">Larinioides sclopetarius</name>
    <dbReference type="NCBI Taxonomy" id="280406"/>
    <lineage>
        <taxon>Eukaryota</taxon>
        <taxon>Metazoa</taxon>
        <taxon>Ecdysozoa</taxon>
        <taxon>Arthropoda</taxon>
        <taxon>Chelicerata</taxon>
        <taxon>Arachnida</taxon>
        <taxon>Araneae</taxon>
        <taxon>Araneomorphae</taxon>
        <taxon>Entelegynae</taxon>
        <taxon>Araneoidea</taxon>
        <taxon>Araneidae</taxon>
        <taxon>Larinioides</taxon>
    </lineage>
</organism>
<evidence type="ECO:0000313" key="2">
    <source>
        <dbReference type="Proteomes" id="UP001497382"/>
    </source>
</evidence>
<accession>A0AAV1Z7B2</accession>
<gene>
    <name evidence="1" type="ORF">LARSCL_LOCUS3541</name>
</gene>
<dbReference type="AlphaFoldDB" id="A0AAV1Z7B2"/>
<reference evidence="1 2" key="1">
    <citation type="submission" date="2024-04" db="EMBL/GenBank/DDBJ databases">
        <authorList>
            <person name="Rising A."/>
            <person name="Reimegard J."/>
            <person name="Sonavane S."/>
            <person name="Akerstrom W."/>
            <person name="Nylinder S."/>
            <person name="Hedman E."/>
            <person name="Kallberg Y."/>
        </authorList>
    </citation>
    <scope>NUCLEOTIDE SEQUENCE [LARGE SCALE GENOMIC DNA]</scope>
</reference>